<feature type="region of interest" description="Disordered" evidence="3">
    <location>
        <begin position="365"/>
        <end position="392"/>
    </location>
</feature>
<evidence type="ECO:0000259" key="4">
    <source>
        <dbReference type="PROSITE" id="PS50102"/>
    </source>
</evidence>
<feature type="compositionally biased region" description="Gly residues" evidence="3">
    <location>
        <begin position="756"/>
        <end position="766"/>
    </location>
</feature>
<dbReference type="STRING" id="33097.A0A150G0T6"/>
<feature type="compositionally biased region" description="Low complexity" evidence="3">
    <location>
        <begin position="1013"/>
        <end position="1029"/>
    </location>
</feature>
<feature type="compositionally biased region" description="Low complexity" evidence="3">
    <location>
        <begin position="938"/>
        <end position="959"/>
    </location>
</feature>
<reference evidence="7" key="1">
    <citation type="journal article" date="2016" name="Nat. Commun.">
        <title>The Gonium pectorale genome demonstrates co-option of cell cycle regulation during the evolution of multicellularity.</title>
        <authorList>
            <person name="Hanschen E.R."/>
            <person name="Marriage T.N."/>
            <person name="Ferris P.J."/>
            <person name="Hamaji T."/>
            <person name="Toyoda A."/>
            <person name="Fujiyama A."/>
            <person name="Neme R."/>
            <person name="Noguchi H."/>
            <person name="Minakuchi Y."/>
            <person name="Suzuki M."/>
            <person name="Kawai-Toyooka H."/>
            <person name="Smith D.R."/>
            <person name="Sparks H."/>
            <person name="Anderson J."/>
            <person name="Bakaric R."/>
            <person name="Luria V."/>
            <person name="Karger A."/>
            <person name="Kirschner M.W."/>
            <person name="Durand P.M."/>
            <person name="Michod R.E."/>
            <person name="Nozaki H."/>
            <person name="Olson B.J."/>
        </authorList>
    </citation>
    <scope>NUCLEOTIDE SEQUENCE [LARGE SCALE GENOMIC DNA]</scope>
    <source>
        <strain evidence="7">NIES-2863</strain>
    </source>
</reference>
<name>A0A150G0T6_GONPE</name>
<sequence>MDSPNPVGSDGPNKKSRLLDMIHLPESLDDAVLDAVLQPAGAGPSHQPQPLPTDEAQLQLGTLQLGSCDDPASPRAAAVTSASDAGDGDGAAAADAGPDAAAAGAGPVTADGADGGDREMAESGAPDTGDVAAAAEPQGAGVVAAPAFLREASVDPALSDPGACVSVDLPGGSSAYELEAMGGDEGEGEVASLRANGTAAGGRSAGVEVFVGGLGPDAREEEVRAALTELGGGEVLSVRLQMTRGTSICKGYGFVTFAEEAAAQRAIGAATPSAPPADAVDAASWWPVRIGGRPVGLHASRRPFRAVLPDAQAAGAARPLQPHSDPGASINALLAALRAHPDKRAAVAAALQVVQRGAKRAYSAAPSAAAGPGGPGGDGAAAPPGLKPGSSKAAKTPLMVLHEYATKMQYELSFLETAEGPAGPYSVEVRLASGGSNPSTIATAVGKARTKKDAKQVSAAACLEKMMEGPRGLSPADLLPAPKQPVGAAARGPGGKAGPGTDRAGSRGEAGNASRRQAPGRPGPGGPGGPFREPPPPRDMYRDPHRPPMDRMDAYRDPSFWEPFREPYREPLRDPYRDSYREPPPPYREPPPPYREPPPPYREPPLSHRELPPPPPPYGWGPASPGLPPHLAHGSAVGSGRDGPRGGGGGGGPLGAVGRGQFSGGSGSSGSARDGAGYSVVQPGLAPSGSSSHGGGGGGARSSAGADRAGAGGGGGSMVQVGLQRGAAAGGGGGAAQQGGTYSSLYGRDGAAGQGGGLDSYPGGGSSSFDGATGQKRNYSTAMQSQAGFGQSQAAYGTPASSQGLLPVGAGGGGQDAFGGGLLGGGGLRQQQPGASQAAGGAFGQPSGMAPMQAAGYGAGASVQSLFGGQHLQQQQQQQQTAAAAAMGAPGQGLLGLHQSQQQQHAGGGGALYGLAGQPVQLQPAQPQPLFPSPGFGSQAPSAAVSLQPQPQQQQQLQQGLGAYGAAAAAMQSGNGLFGAGAVGGLPGGSGVGGFAHLQPQPGGASLYGGAGVAQQSQSQQQQQQQAFGLQGAAGAGGLQAFGGIRPGGGIWG</sequence>
<feature type="compositionally biased region" description="Pro residues" evidence="3">
    <location>
        <begin position="521"/>
        <end position="534"/>
    </location>
</feature>
<dbReference type="Proteomes" id="UP000075714">
    <property type="component" value="Unassembled WGS sequence"/>
</dbReference>
<dbReference type="SUPFAM" id="SSF54928">
    <property type="entry name" value="RNA-binding domain, RBD"/>
    <property type="match status" value="1"/>
</dbReference>
<dbReference type="Pfam" id="PF00076">
    <property type="entry name" value="RRM_1"/>
    <property type="match status" value="1"/>
</dbReference>
<dbReference type="SUPFAM" id="SSF54768">
    <property type="entry name" value="dsRNA-binding domain-like"/>
    <property type="match status" value="1"/>
</dbReference>
<gene>
    <name evidence="6" type="ORF">GPECTOR_89g482</name>
</gene>
<feature type="domain" description="DRBM" evidence="5">
    <location>
        <begin position="396"/>
        <end position="468"/>
    </location>
</feature>
<feature type="compositionally biased region" description="Low complexity" evidence="3">
    <location>
        <begin position="76"/>
        <end position="112"/>
    </location>
</feature>
<feature type="compositionally biased region" description="Low complexity" evidence="3">
    <location>
        <begin position="829"/>
        <end position="844"/>
    </location>
</feature>
<feature type="domain" description="RRM" evidence="4">
    <location>
        <begin position="207"/>
        <end position="302"/>
    </location>
</feature>
<dbReference type="PANTHER" id="PTHR21245">
    <property type="entry name" value="HETEROGENEOUS NUCLEAR RIBONUCLEOPROTEIN"/>
    <property type="match status" value="1"/>
</dbReference>
<feature type="region of interest" description="Disordered" evidence="3">
    <location>
        <begin position="923"/>
        <end position="959"/>
    </location>
</feature>
<feature type="compositionally biased region" description="Basic and acidic residues" evidence="3">
    <location>
        <begin position="535"/>
        <end position="556"/>
    </location>
</feature>
<organism evidence="6 7">
    <name type="scientific">Gonium pectorale</name>
    <name type="common">Green alga</name>
    <dbReference type="NCBI Taxonomy" id="33097"/>
    <lineage>
        <taxon>Eukaryota</taxon>
        <taxon>Viridiplantae</taxon>
        <taxon>Chlorophyta</taxon>
        <taxon>core chlorophytes</taxon>
        <taxon>Chlorophyceae</taxon>
        <taxon>CS clade</taxon>
        <taxon>Chlamydomonadales</taxon>
        <taxon>Volvocaceae</taxon>
        <taxon>Gonium</taxon>
    </lineage>
</organism>
<dbReference type="InterPro" id="IPR044454">
    <property type="entry name" value="ADAD2_DSRM"/>
</dbReference>
<keyword evidence="1 2" id="KW-0694">RNA-binding</keyword>
<feature type="compositionally biased region" description="Low complexity" evidence="3">
    <location>
        <begin position="669"/>
        <end position="679"/>
    </location>
</feature>
<dbReference type="PROSITE" id="PS50137">
    <property type="entry name" value="DS_RBD"/>
    <property type="match status" value="1"/>
</dbReference>
<feature type="compositionally biased region" description="Basic and acidic residues" evidence="3">
    <location>
        <begin position="563"/>
        <end position="581"/>
    </location>
</feature>
<evidence type="ECO:0000256" key="1">
    <source>
        <dbReference type="ARBA" id="ARBA00022884"/>
    </source>
</evidence>
<dbReference type="GO" id="GO:0003723">
    <property type="term" value="F:RNA binding"/>
    <property type="evidence" value="ECO:0007669"/>
    <property type="project" value="UniProtKB-UniRule"/>
</dbReference>
<dbReference type="AlphaFoldDB" id="A0A150G0T6"/>
<dbReference type="Gene3D" id="3.30.160.20">
    <property type="match status" value="1"/>
</dbReference>
<evidence type="ECO:0000313" key="6">
    <source>
        <dbReference type="EMBL" id="KXZ43462.1"/>
    </source>
</evidence>
<dbReference type="OrthoDB" id="551800at2759"/>
<dbReference type="EMBL" id="LSYV01000090">
    <property type="protein sequence ID" value="KXZ43462.1"/>
    <property type="molecule type" value="Genomic_DNA"/>
</dbReference>
<dbReference type="Gene3D" id="3.30.70.330">
    <property type="match status" value="1"/>
</dbReference>
<feature type="region of interest" description="Disordered" evidence="3">
    <location>
        <begin position="1007"/>
        <end position="1029"/>
    </location>
</feature>
<dbReference type="CDD" id="cd19906">
    <property type="entry name" value="DSRM_ADAD2"/>
    <property type="match status" value="1"/>
</dbReference>
<keyword evidence="7" id="KW-1185">Reference proteome</keyword>
<feature type="region of interest" description="Disordered" evidence="3">
    <location>
        <begin position="821"/>
        <end position="844"/>
    </location>
</feature>
<dbReference type="SMART" id="SM00360">
    <property type="entry name" value="RRM"/>
    <property type="match status" value="1"/>
</dbReference>
<evidence type="ECO:0000256" key="3">
    <source>
        <dbReference type="SAM" id="MobiDB-lite"/>
    </source>
</evidence>
<evidence type="ECO:0008006" key="8">
    <source>
        <dbReference type="Google" id="ProtNLM"/>
    </source>
</evidence>
<proteinExistence type="predicted"/>
<evidence type="ECO:0000259" key="5">
    <source>
        <dbReference type="PROSITE" id="PS50137"/>
    </source>
</evidence>
<feature type="compositionally biased region" description="Gly residues" evidence="3">
    <location>
        <begin position="645"/>
        <end position="668"/>
    </location>
</feature>
<feature type="region of interest" description="Disordered" evidence="3">
    <location>
        <begin position="469"/>
        <end position="717"/>
    </location>
</feature>
<dbReference type="SMART" id="SM00358">
    <property type="entry name" value="DSRM"/>
    <property type="match status" value="1"/>
</dbReference>
<accession>A0A150G0T6</accession>
<dbReference type="InterPro" id="IPR035979">
    <property type="entry name" value="RBD_domain_sf"/>
</dbReference>
<evidence type="ECO:0000313" key="7">
    <source>
        <dbReference type="Proteomes" id="UP000075714"/>
    </source>
</evidence>
<feature type="compositionally biased region" description="Pro residues" evidence="3">
    <location>
        <begin position="582"/>
        <end position="603"/>
    </location>
</feature>
<dbReference type="InterPro" id="IPR014720">
    <property type="entry name" value="dsRBD_dom"/>
</dbReference>
<dbReference type="PROSITE" id="PS50102">
    <property type="entry name" value="RRM"/>
    <property type="match status" value="1"/>
</dbReference>
<feature type="region of interest" description="Disordered" evidence="3">
    <location>
        <begin position="35"/>
        <end position="132"/>
    </location>
</feature>
<protein>
    <recommendedName>
        <fullName evidence="8">RRM domain-containing protein</fullName>
    </recommendedName>
</protein>
<dbReference type="InterPro" id="IPR012677">
    <property type="entry name" value="Nucleotide-bd_a/b_plait_sf"/>
</dbReference>
<evidence type="ECO:0000256" key="2">
    <source>
        <dbReference type="PROSITE-ProRule" id="PRU00176"/>
    </source>
</evidence>
<comment type="caution">
    <text evidence="6">The sequence shown here is derived from an EMBL/GenBank/DDBJ whole genome shotgun (WGS) entry which is preliminary data.</text>
</comment>
<feature type="compositionally biased region" description="Low complexity" evidence="3">
    <location>
        <begin position="380"/>
        <end position="391"/>
    </location>
</feature>
<feature type="region of interest" description="Disordered" evidence="3">
    <location>
        <begin position="756"/>
        <end position="775"/>
    </location>
</feature>
<dbReference type="InterPro" id="IPR000504">
    <property type="entry name" value="RRM_dom"/>
</dbReference>